<feature type="compositionally biased region" description="Low complexity" evidence="2">
    <location>
        <begin position="53"/>
        <end position="66"/>
    </location>
</feature>
<feature type="region of interest" description="Disordered" evidence="2">
    <location>
        <begin position="47"/>
        <end position="71"/>
    </location>
</feature>
<sequence length="202" mass="22636">MSEPPEDEPATNTTQCTICDKPEPKYKCPHCEIRYCSIPCFKTHISTAHDSPDPNTTNATTDPSPAKNAVTTNTPSVALTAHPSPQPRPISPTTTLLTDPRLIQLLTRYPTLKPTLRTIYQTTVHPERLLDEHSDDSDVDEDALKRTWGGADYKRWTQERADEKALNELAEISKEDEGVAEFFELARIIFAQGDEMVKEEAD</sequence>
<dbReference type="Proteomes" id="UP000799302">
    <property type="component" value="Unassembled WGS sequence"/>
</dbReference>
<dbReference type="SUPFAM" id="SSF144232">
    <property type="entry name" value="HIT/MYND zinc finger-like"/>
    <property type="match status" value="1"/>
</dbReference>
<evidence type="ECO:0000256" key="2">
    <source>
        <dbReference type="SAM" id="MobiDB-lite"/>
    </source>
</evidence>
<protein>
    <recommendedName>
        <fullName evidence="3">HIT-type domain-containing protein</fullName>
    </recommendedName>
</protein>
<keyword evidence="5" id="KW-1185">Reference proteome</keyword>
<dbReference type="AlphaFoldDB" id="A0A6A6U9M5"/>
<dbReference type="PROSITE" id="PS51083">
    <property type="entry name" value="ZF_HIT"/>
    <property type="match status" value="1"/>
</dbReference>
<dbReference type="Pfam" id="PF04438">
    <property type="entry name" value="zf-HIT"/>
    <property type="match status" value="1"/>
</dbReference>
<dbReference type="InterPro" id="IPR013087">
    <property type="entry name" value="Znf_C2H2_type"/>
</dbReference>
<dbReference type="PROSITE" id="PS00028">
    <property type="entry name" value="ZINC_FINGER_C2H2_1"/>
    <property type="match status" value="1"/>
</dbReference>
<dbReference type="InterPro" id="IPR007529">
    <property type="entry name" value="Znf_HIT"/>
</dbReference>
<evidence type="ECO:0000256" key="1">
    <source>
        <dbReference type="PROSITE-ProRule" id="PRU00453"/>
    </source>
</evidence>
<organism evidence="4 5">
    <name type="scientific">Microthyrium microscopicum</name>
    <dbReference type="NCBI Taxonomy" id="703497"/>
    <lineage>
        <taxon>Eukaryota</taxon>
        <taxon>Fungi</taxon>
        <taxon>Dikarya</taxon>
        <taxon>Ascomycota</taxon>
        <taxon>Pezizomycotina</taxon>
        <taxon>Dothideomycetes</taxon>
        <taxon>Dothideomycetes incertae sedis</taxon>
        <taxon>Microthyriales</taxon>
        <taxon>Microthyriaceae</taxon>
        <taxon>Microthyrium</taxon>
    </lineage>
</organism>
<keyword evidence="1" id="KW-0479">Metal-binding</keyword>
<keyword evidence="1" id="KW-0862">Zinc</keyword>
<evidence type="ECO:0000313" key="4">
    <source>
        <dbReference type="EMBL" id="KAF2668306.1"/>
    </source>
</evidence>
<evidence type="ECO:0000313" key="5">
    <source>
        <dbReference type="Proteomes" id="UP000799302"/>
    </source>
</evidence>
<dbReference type="Gene3D" id="3.30.60.190">
    <property type="match status" value="1"/>
</dbReference>
<name>A0A6A6U9M5_9PEZI</name>
<accession>A0A6A6U9M5</accession>
<dbReference type="OrthoDB" id="18412at2759"/>
<dbReference type="EMBL" id="MU004236">
    <property type="protein sequence ID" value="KAF2668306.1"/>
    <property type="molecule type" value="Genomic_DNA"/>
</dbReference>
<gene>
    <name evidence="4" type="ORF">BT63DRAFT_479718</name>
</gene>
<evidence type="ECO:0000259" key="3">
    <source>
        <dbReference type="PROSITE" id="PS51083"/>
    </source>
</evidence>
<proteinExistence type="predicted"/>
<dbReference type="GO" id="GO:0008270">
    <property type="term" value="F:zinc ion binding"/>
    <property type="evidence" value="ECO:0007669"/>
    <property type="project" value="UniProtKB-UniRule"/>
</dbReference>
<feature type="domain" description="HIT-type" evidence="3">
    <location>
        <begin position="16"/>
        <end position="49"/>
    </location>
</feature>
<keyword evidence="1" id="KW-0863">Zinc-finger</keyword>
<reference evidence="4" key="1">
    <citation type="journal article" date="2020" name="Stud. Mycol.">
        <title>101 Dothideomycetes genomes: a test case for predicting lifestyles and emergence of pathogens.</title>
        <authorList>
            <person name="Haridas S."/>
            <person name="Albert R."/>
            <person name="Binder M."/>
            <person name="Bloem J."/>
            <person name="Labutti K."/>
            <person name="Salamov A."/>
            <person name="Andreopoulos B."/>
            <person name="Baker S."/>
            <person name="Barry K."/>
            <person name="Bills G."/>
            <person name="Bluhm B."/>
            <person name="Cannon C."/>
            <person name="Castanera R."/>
            <person name="Culley D."/>
            <person name="Daum C."/>
            <person name="Ezra D."/>
            <person name="Gonzalez J."/>
            <person name="Henrissat B."/>
            <person name="Kuo A."/>
            <person name="Liang C."/>
            <person name="Lipzen A."/>
            <person name="Lutzoni F."/>
            <person name="Magnuson J."/>
            <person name="Mondo S."/>
            <person name="Nolan M."/>
            <person name="Ohm R."/>
            <person name="Pangilinan J."/>
            <person name="Park H.-J."/>
            <person name="Ramirez L."/>
            <person name="Alfaro M."/>
            <person name="Sun H."/>
            <person name="Tritt A."/>
            <person name="Yoshinaga Y."/>
            <person name="Zwiers L.-H."/>
            <person name="Turgeon B."/>
            <person name="Goodwin S."/>
            <person name="Spatafora J."/>
            <person name="Crous P."/>
            <person name="Grigoriev I."/>
        </authorList>
    </citation>
    <scope>NUCLEOTIDE SEQUENCE</scope>
    <source>
        <strain evidence="4">CBS 115976</strain>
    </source>
</reference>
<dbReference type="CDD" id="cd23024">
    <property type="entry name" value="zf-HIT_ZNHIT2-3"/>
    <property type="match status" value="1"/>
</dbReference>
<feature type="region of interest" description="Disordered" evidence="2">
    <location>
        <begin position="1"/>
        <end position="22"/>
    </location>
</feature>